<evidence type="ECO:0000256" key="1">
    <source>
        <dbReference type="ARBA" id="ARBA00006865"/>
    </source>
</evidence>
<comment type="similarity">
    <text evidence="1">Belongs to the glycosyl hydrolase 16 family.</text>
</comment>
<accession>A0A8J2ZA04</accession>
<dbReference type="InterPro" id="IPR013320">
    <property type="entry name" value="ConA-like_dom_sf"/>
</dbReference>
<name>A0A8J2ZA04_9PROT</name>
<feature type="compositionally biased region" description="Low complexity" evidence="2">
    <location>
        <begin position="242"/>
        <end position="257"/>
    </location>
</feature>
<feature type="region of interest" description="Disordered" evidence="2">
    <location>
        <begin position="236"/>
        <end position="257"/>
    </location>
</feature>
<gene>
    <name evidence="4" type="ORF">GCM10010964_11800</name>
</gene>
<keyword evidence="5" id="KW-1185">Reference proteome</keyword>
<dbReference type="PROSITE" id="PS51762">
    <property type="entry name" value="GH16_2"/>
    <property type="match status" value="1"/>
</dbReference>
<dbReference type="PANTHER" id="PTHR10963">
    <property type="entry name" value="GLYCOSYL HYDROLASE-RELATED"/>
    <property type="match status" value="1"/>
</dbReference>
<dbReference type="SUPFAM" id="SSF49899">
    <property type="entry name" value="Concanavalin A-like lectins/glucanases"/>
    <property type="match status" value="1"/>
</dbReference>
<evidence type="ECO:0000256" key="2">
    <source>
        <dbReference type="SAM" id="MobiDB-lite"/>
    </source>
</evidence>
<dbReference type="InterPro" id="IPR050546">
    <property type="entry name" value="Glycosyl_Hydrlase_16"/>
</dbReference>
<evidence type="ECO:0000313" key="5">
    <source>
        <dbReference type="Proteomes" id="UP000597507"/>
    </source>
</evidence>
<dbReference type="RefSeq" id="WP_188899090.1">
    <property type="nucleotide sequence ID" value="NZ_BMKS01000003.1"/>
</dbReference>
<dbReference type="CDD" id="cd00413">
    <property type="entry name" value="Glyco_hydrolase_16"/>
    <property type="match status" value="1"/>
</dbReference>
<dbReference type="Pfam" id="PF00722">
    <property type="entry name" value="Glyco_hydro_16"/>
    <property type="match status" value="1"/>
</dbReference>
<evidence type="ECO:0000313" key="4">
    <source>
        <dbReference type="EMBL" id="GGG25455.1"/>
    </source>
</evidence>
<organism evidence="4 5">
    <name type="scientific">Caldovatus sediminis</name>
    <dbReference type="NCBI Taxonomy" id="2041189"/>
    <lineage>
        <taxon>Bacteria</taxon>
        <taxon>Pseudomonadati</taxon>
        <taxon>Pseudomonadota</taxon>
        <taxon>Alphaproteobacteria</taxon>
        <taxon>Acetobacterales</taxon>
        <taxon>Roseomonadaceae</taxon>
        <taxon>Caldovatus</taxon>
    </lineage>
</organism>
<dbReference type="InterPro" id="IPR000757">
    <property type="entry name" value="Beta-glucanase-like"/>
</dbReference>
<dbReference type="Proteomes" id="UP000597507">
    <property type="component" value="Unassembled WGS sequence"/>
</dbReference>
<protein>
    <recommendedName>
        <fullName evidence="3">GH16 domain-containing protein</fullName>
    </recommendedName>
</protein>
<feature type="domain" description="GH16" evidence="3">
    <location>
        <begin position="1"/>
        <end position="234"/>
    </location>
</feature>
<sequence length="257" mass="28727">MFEDDFRGTELDRRKWQIVYHGSTYWNGMFDWDRRGVAVRGGVLRLRAFRDGGRWKAGGVSMGLKATGFEGFLGGQVDICARIPPGKGLGQAFLLWPALPDAQGRLVWPPEIDIVETPSVDKQQVMTTLHWQGPRGINDDRYDSRFTDVDATQWHTYSIVWTPGRRLEFYVNGRHKHSWTEHVPDIPMSIGLQAHVASASEAWHNGPPDADAPDPYEVEVRYVRWIGRRVLTPEAPGAAVCGPGEAGASPRRPGGGR</sequence>
<proteinExistence type="inferred from homology"/>
<dbReference type="EMBL" id="BMKS01000003">
    <property type="protein sequence ID" value="GGG25455.1"/>
    <property type="molecule type" value="Genomic_DNA"/>
</dbReference>
<dbReference type="PANTHER" id="PTHR10963:SF60">
    <property type="entry name" value="GRAM-NEGATIVE BACTERIA-BINDING PROTEIN 1-RELATED"/>
    <property type="match status" value="1"/>
</dbReference>
<dbReference type="GO" id="GO:0004553">
    <property type="term" value="F:hydrolase activity, hydrolyzing O-glycosyl compounds"/>
    <property type="evidence" value="ECO:0007669"/>
    <property type="project" value="InterPro"/>
</dbReference>
<evidence type="ECO:0000259" key="3">
    <source>
        <dbReference type="PROSITE" id="PS51762"/>
    </source>
</evidence>
<dbReference type="AlphaFoldDB" id="A0A8J2ZA04"/>
<comment type="caution">
    <text evidence="4">The sequence shown here is derived from an EMBL/GenBank/DDBJ whole genome shotgun (WGS) entry which is preliminary data.</text>
</comment>
<reference evidence="4 5" key="1">
    <citation type="journal article" date="2014" name="Int. J. Syst. Evol. Microbiol.">
        <title>Complete genome sequence of Corynebacterium casei LMG S-19264T (=DSM 44701T), isolated from a smear-ripened cheese.</title>
        <authorList>
            <consortium name="US DOE Joint Genome Institute (JGI-PGF)"/>
            <person name="Walter F."/>
            <person name="Albersmeier A."/>
            <person name="Kalinowski J."/>
            <person name="Ruckert C."/>
        </authorList>
    </citation>
    <scope>NUCLEOTIDE SEQUENCE [LARGE SCALE GENOMIC DNA]</scope>
    <source>
        <strain evidence="4 5">CGMCC 1.16330</strain>
    </source>
</reference>
<dbReference type="Gene3D" id="2.60.120.200">
    <property type="match status" value="1"/>
</dbReference>
<dbReference type="GO" id="GO:0005975">
    <property type="term" value="P:carbohydrate metabolic process"/>
    <property type="evidence" value="ECO:0007669"/>
    <property type="project" value="InterPro"/>
</dbReference>